<dbReference type="AlphaFoldDB" id="A0A1W6YGH9"/>
<organism evidence="2 3">
    <name type="scientific">Bordetella genomosp. 8</name>
    <dbReference type="NCBI Taxonomy" id="1416806"/>
    <lineage>
        <taxon>Bacteria</taxon>
        <taxon>Pseudomonadati</taxon>
        <taxon>Pseudomonadota</taxon>
        <taxon>Betaproteobacteria</taxon>
        <taxon>Burkholderiales</taxon>
        <taxon>Alcaligenaceae</taxon>
        <taxon>Bordetella</taxon>
    </lineage>
</organism>
<dbReference type="KEGG" id="bgv:CAL12_04270"/>
<reference evidence="2 3" key="1">
    <citation type="submission" date="2017-05" db="EMBL/GenBank/DDBJ databases">
        <title>Complete and WGS of Bordetella genogroups.</title>
        <authorList>
            <person name="Spilker T."/>
            <person name="LiPuma J."/>
        </authorList>
    </citation>
    <scope>NUCLEOTIDE SEQUENCE [LARGE SCALE GENOMIC DNA]</scope>
    <source>
        <strain evidence="2 3">AU19157</strain>
    </source>
</reference>
<proteinExistence type="predicted"/>
<dbReference type="OrthoDB" id="8637286at2"/>
<gene>
    <name evidence="2" type="ORF">CAL12_04270</name>
</gene>
<evidence type="ECO:0000313" key="2">
    <source>
        <dbReference type="EMBL" id="ARP80118.1"/>
    </source>
</evidence>
<dbReference type="EMBL" id="CP021108">
    <property type="protein sequence ID" value="ARP80118.1"/>
    <property type="molecule type" value="Genomic_DNA"/>
</dbReference>
<evidence type="ECO:0000256" key="1">
    <source>
        <dbReference type="SAM" id="MobiDB-lite"/>
    </source>
</evidence>
<dbReference type="Proteomes" id="UP000194151">
    <property type="component" value="Chromosome"/>
</dbReference>
<evidence type="ECO:0000313" key="3">
    <source>
        <dbReference type="Proteomes" id="UP000194151"/>
    </source>
</evidence>
<feature type="compositionally biased region" description="Basic and acidic residues" evidence="1">
    <location>
        <begin position="1"/>
        <end position="11"/>
    </location>
</feature>
<feature type="compositionally biased region" description="Polar residues" evidence="1">
    <location>
        <begin position="43"/>
        <end position="61"/>
    </location>
</feature>
<sequence length="86" mass="9228">MTDNRPTEDPTRTTPPEPSTRSQVDIANDVQAGLHKGKDADQQRQTTVGQKATQFDGNPNPESDDEGGVFSPPDDTPAVLPKKEGV</sequence>
<name>A0A1W6YGH9_9BORD</name>
<feature type="region of interest" description="Disordered" evidence="1">
    <location>
        <begin position="1"/>
        <end position="86"/>
    </location>
</feature>
<keyword evidence="3" id="KW-1185">Reference proteome</keyword>
<accession>A0A1W6YGH9</accession>
<dbReference type="RefSeq" id="WP_086063349.1">
    <property type="nucleotide sequence ID" value="NZ_CP021108.1"/>
</dbReference>
<protein>
    <submittedName>
        <fullName evidence="2">Uncharacterized protein</fullName>
    </submittedName>
</protein>
<dbReference type="STRING" id="1416806.CAL12_04270"/>